<evidence type="ECO:0000313" key="2">
    <source>
        <dbReference type="Proteomes" id="UP001187192"/>
    </source>
</evidence>
<protein>
    <submittedName>
        <fullName evidence="1">Uncharacterized protein</fullName>
    </submittedName>
</protein>
<proteinExistence type="predicted"/>
<dbReference type="AlphaFoldDB" id="A0AA87ZDJ6"/>
<name>A0AA87ZDJ6_FICCA</name>
<dbReference type="Proteomes" id="UP001187192">
    <property type="component" value="Unassembled WGS sequence"/>
</dbReference>
<comment type="caution">
    <text evidence="1">The sequence shown here is derived from an EMBL/GenBank/DDBJ whole genome shotgun (WGS) entry which is preliminary data.</text>
</comment>
<evidence type="ECO:0000313" key="1">
    <source>
        <dbReference type="EMBL" id="GMN29685.1"/>
    </source>
</evidence>
<accession>A0AA87ZDJ6</accession>
<dbReference type="EMBL" id="BTGU01000002">
    <property type="protein sequence ID" value="GMN29685.1"/>
    <property type="molecule type" value="Genomic_DNA"/>
</dbReference>
<organism evidence="1 2">
    <name type="scientific">Ficus carica</name>
    <name type="common">Common fig</name>
    <dbReference type="NCBI Taxonomy" id="3494"/>
    <lineage>
        <taxon>Eukaryota</taxon>
        <taxon>Viridiplantae</taxon>
        <taxon>Streptophyta</taxon>
        <taxon>Embryophyta</taxon>
        <taxon>Tracheophyta</taxon>
        <taxon>Spermatophyta</taxon>
        <taxon>Magnoliopsida</taxon>
        <taxon>eudicotyledons</taxon>
        <taxon>Gunneridae</taxon>
        <taxon>Pentapetalae</taxon>
        <taxon>rosids</taxon>
        <taxon>fabids</taxon>
        <taxon>Rosales</taxon>
        <taxon>Moraceae</taxon>
        <taxon>Ficeae</taxon>
        <taxon>Ficus</taxon>
    </lineage>
</organism>
<keyword evidence="2" id="KW-1185">Reference proteome</keyword>
<sequence length="44" mass="4982">MGSWLNVAEQMTRQEISKARCRLMKARSNGAPAWTKMPYGVNVL</sequence>
<gene>
    <name evidence="1" type="ORF">TIFTF001_002521</name>
</gene>
<reference evidence="1" key="1">
    <citation type="submission" date="2023-07" db="EMBL/GenBank/DDBJ databases">
        <title>draft genome sequence of fig (Ficus carica).</title>
        <authorList>
            <person name="Takahashi T."/>
            <person name="Nishimura K."/>
        </authorList>
    </citation>
    <scope>NUCLEOTIDE SEQUENCE</scope>
</reference>